<organism evidence="20 21">
    <name type="scientific">Macrolepiota fuliginosa MF-IS2</name>
    <dbReference type="NCBI Taxonomy" id="1400762"/>
    <lineage>
        <taxon>Eukaryota</taxon>
        <taxon>Fungi</taxon>
        <taxon>Dikarya</taxon>
        <taxon>Basidiomycota</taxon>
        <taxon>Agaricomycotina</taxon>
        <taxon>Agaricomycetes</taxon>
        <taxon>Agaricomycetidae</taxon>
        <taxon>Agaricales</taxon>
        <taxon>Agaricineae</taxon>
        <taxon>Agaricaceae</taxon>
        <taxon>Macrolepiota</taxon>
    </lineage>
</organism>
<dbReference type="CDD" id="cd00519">
    <property type="entry name" value="Lipase_3"/>
    <property type="match status" value="1"/>
</dbReference>
<feature type="domain" description="Fungal lipase-type" evidence="19">
    <location>
        <begin position="251"/>
        <end position="278"/>
    </location>
</feature>
<evidence type="ECO:0000256" key="18">
    <source>
        <dbReference type="ARBA" id="ARBA00029828"/>
    </source>
</evidence>
<dbReference type="GO" id="GO:0034727">
    <property type="term" value="P:piecemeal microautophagy of the nucleus"/>
    <property type="evidence" value="ECO:0007669"/>
    <property type="project" value="TreeGrafter"/>
</dbReference>
<comment type="subunit">
    <text evidence="5">Binds to both phosphatidylinositol (PI) and phosphatidylinositol 3,5-bisphosphate (PIP2).</text>
</comment>
<keyword evidence="12" id="KW-1133">Transmembrane helix</keyword>
<dbReference type="InterPro" id="IPR029058">
    <property type="entry name" value="AB_hydrolase_fold"/>
</dbReference>
<evidence type="ECO:0000256" key="9">
    <source>
        <dbReference type="ARBA" id="ARBA00022801"/>
    </source>
</evidence>
<comment type="similarity">
    <text evidence="4">Belongs to the AB hydrolase superfamily. Lipase family.</text>
</comment>
<dbReference type="GO" id="GO:0032585">
    <property type="term" value="C:multivesicular body membrane"/>
    <property type="evidence" value="ECO:0007669"/>
    <property type="project" value="UniProtKB-SubCell"/>
</dbReference>
<dbReference type="GO" id="GO:0004620">
    <property type="term" value="F:phospholipase activity"/>
    <property type="evidence" value="ECO:0007669"/>
    <property type="project" value="TreeGrafter"/>
</dbReference>
<comment type="catalytic activity">
    <reaction evidence="1">
        <text>a triacylglycerol + H2O = a diacylglycerol + a fatty acid + H(+)</text>
        <dbReference type="Rhea" id="RHEA:12044"/>
        <dbReference type="ChEBI" id="CHEBI:15377"/>
        <dbReference type="ChEBI" id="CHEBI:15378"/>
        <dbReference type="ChEBI" id="CHEBI:17855"/>
        <dbReference type="ChEBI" id="CHEBI:18035"/>
        <dbReference type="ChEBI" id="CHEBI:28868"/>
        <dbReference type="EC" id="3.1.1.3"/>
    </reaction>
</comment>
<dbReference type="GO" id="GO:0006660">
    <property type="term" value="P:phosphatidylserine catabolic process"/>
    <property type="evidence" value="ECO:0007669"/>
    <property type="project" value="TreeGrafter"/>
</dbReference>
<keyword evidence="16" id="KW-0325">Glycoprotein</keyword>
<dbReference type="Gene3D" id="3.40.50.1820">
    <property type="entry name" value="alpha/beta hydrolase"/>
    <property type="match status" value="1"/>
</dbReference>
<evidence type="ECO:0000259" key="19">
    <source>
        <dbReference type="Pfam" id="PF01764"/>
    </source>
</evidence>
<dbReference type="Pfam" id="PF01764">
    <property type="entry name" value="Lipase_3"/>
    <property type="match status" value="1"/>
</dbReference>
<evidence type="ECO:0000256" key="8">
    <source>
        <dbReference type="ARBA" id="ARBA00022753"/>
    </source>
</evidence>
<comment type="subcellular location">
    <subcellularLocation>
        <location evidence="3">Endosome</location>
        <location evidence="3">Multivesicular body membrane</location>
        <topology evidence="3">Single-pass type II membrane protein</topology>
    </subcellularLocation>
    <subcellularLocation>
        <location evidence="2">Prevacuolar compartment membrane</location>
        <topology evidence="2">Single-pass type II membrane protein</topology>
    </subcellularLocation>
</comment>
<keyword evidence="21" id="KW-1185">Reference proteome</keyword>
<name>A0A9P6BZS8_9AGAR</name>
<dbReference type="OrthoDB" id="58570at2759"/>
<dbReference type="GO" id="GO:0034496">
    <property type="term" value="P:multivesicular body membrane disassembly"/>
    <property type="evidence" value="ECO:0007669"/>
    <property type="project" value="TreeGrafter"/>
</dbReference>
<proteinExistence type="inferred from homology"/>
<evidence type="ECO:0000256" key="11">
    <source>
        <dbReference type="ARBA" id="ARBA00022968"/>
    </source>
</evidence>
<gene>
    <name evidence="20" type="ORF">P691DRAFT_709773</name>
</gene>
<keyword evidence="13" id="KW-0072">Autophagy</keyword>
<dbReference type="Proteomes" id="UP000807342">
    <property type="component" value="Unassembled WGS sequence"/>
</dbReference>
<keyword evidence="11" id="KW-0735">Signal-anchor</keyword>
<evidence type="ECO:0000256" key="3">
    <source>
        <dbReference type="ARBA" id="ARBA00004343"/>
    </source>
</evidence>
<evidence type="ECO:0000256" key="6">
    <source>
        <dbReference type="ARBA" id="ARBA00013279"/>
    </source>
</evidence>
<dbReference type="PANTHER" id="PTHR47175:SF2">
    <property type="entry name" value="LIPASE ATG15-RELATED"/>
    <property type="match status" value="1"/>
</dbReference>
<dbReference type="GO" id="GO:0004806">
    <property type="term" value="F:triacylglycerol lipase activity"/>
    <property type="evidence" value="ECO:0007669"/>
    <property type="project" value="UniProtKB-EC"/>
</dbReference>
<evidence type="ECO:0000256" key="5">
    <source>
        <dbReference type="ARBA" id="ARBA00011137"/>
    </source>
</evidence>
<evidence type="ECO:0000256" key="2">
    <source>
        <dbReference type="ARBA" id="ARBA00004270"/>
    </source>
</evidence>
<keyword evidence="15" id="KW-0472">Membrane</keyword>
<evidence type="ECO:0000256" key="14">
    <source>
        <dbReference type="ARBA" id="ARBA00023098"/>
    </source>
</evidence>
<dbReference type="EMBL" id="MU151282">
    <property type="protein sequence ID" value="KAF9445762.1"/>
    <property type="molecule type" value="Genomic_DNA"/>
</dbReference>
<evidence type="ECO:0000256" key="1">
    <source>
        <dbReference type="ARBA" id="ARBA00001024"/>
    </source>
</evidence>
<comment type="function">
    <text evidence="17">Lipase which is essential for lysis of subvacuolar cytoplasm to vacuole targeted bodies and intravacuolar autophagic bodies. Involved in the lysis of intravacuolar multivesicular body (MVB) vesicles. The intravacuolar membrane disintegration by ATG15 is critical to life span extension.</text>
</comment>
<dbReference type="GO" id="GO:0005775">
    <property type="term" value="C:vacuolar lumen"/>
    <property type="evidence" value="ECO:0007669"/>
    <property type="project" value="TreeGrafter"/>
</dbReference>
<evidence type="ECO:0000313" key="21">
    <source>
        <dbReference type="Proteomes" id="UP000807342"/>
    </source>
</evidence>
<keyword evidence="7" id="KW-0812">Transmembrane</keyword>
<evidence type="ECO:0000256" key="4">
    <source>
        <dbReference type="ARBA" id="ARBA00010701"/>
    </source>
</evidence>
<evidence type="ECO:0000256" key="12">
    <source>
        <dbReference type="ARBA" id="ARBA00022989"/>
    </source>
</evidence>
<evidence type="ECO:0000256" key="15">
    <source>
        <dbReference type="ARBA" id="ARBA00023136"/>
    </source>
</evidence>
<dbReference type="InterPro" id="IPR002921">
    <property type="entry name" value="Fungal_lipase-type"/>
</dbReference>
<protein>
    <recommendedName>
        <fullName evidence="6">triacylglycerol lipase</fullName>
        <ecNumber evidence="6">3.1.1.3</ecNumber>
    </recommendedName>
    <alternativeName>
        <fullName evidence="18">Autophagy-related protein 15</fullName>
    </alternativeName>
</protein>
<dbReference type="PANTHER" id="PTHR47175">
    <property type="entry name" value="LIPASE ATG15-RELATED"/>
    <property type="match status" value="1"/>
</dbReference>
<evidence type="ECO:0000256" key="13">
    <source>
        <dbReference type="ARBA" id="ARBA00023006"/>
    </source>
</evidence>
<dbReference type="InterPro" id="IPR050805">
    <property type="entry name" value="ATG15_Lipase"/>
</dbReference>
<keyword evidence="10" id="KW-0442">Lipid degradation</keyword>
<sequence length="423" mass="46822">MYLGLPSTLYALLTTLLWPPQPQNSPITFHLRHIHATTQSNQVLFTDVQSPQAIHALGHDSYNLRIPSTKQLTIPHTSATSFQSARRRSRVYGESIALDWSEDQVEGPDVGDKEVLMTLAKMTANAYFEVGDKDWYDLPGRWNQSFPFGWNPEDDGFRGHIFASEDNSIVIVSVKGTSAPWIAGGGGPTMKKDKLNDNLLFSCCCARVGPTWSPVCDCHVNGYRCEQTCVENALQEESLFYPIGINLYNNVTYMYPDANIWVIGHSLGGSLASLIGLTFGAPVVAFEAPGEAMAAKRLHLPSPPSLQHITHVYHTADPIAMGTCNGVSSWCAIGGYAMESRCHLGEVIRYDTVDVLKWGVAIQTHPIKVVLEQILSLDWQGDGKAVPEAKKAVEVEGEDGLCVDCFSWEFGNFKNSTKKRWRW</sequence>
<evidence type="ECO:0000256" key="7">
    <source>
        <dbReference type="ARBA" id="ARBA00022692"/>
    </source>
</evidence>
<evidence type="ECO:0000256" key="17">
    <source>
        <dbReference type="ARBA" id="ARBA00024663"/>
    </source>
</evidence>
<comment type="caution">
    <text evidence="20">The sequence shown here is derived from an EMBL/GenBank/DDBJ whole genome shotgun (WGS) entry which is preliminary data.</text>
</comment>
<dbReference type="EC" id="3.1.1.3" evidence="6"/>
<evidence type="ECO:0000256" key="10">
    <source>
        <dbReference type="ARBA" id="ARBA00022963"/>
    </source>
</evidence>
<dbReference type="GO" id="GO:0046461">
    <property type="term" value="P:neutral lipid catabolic process"/>
    <property type="evidence" value="ECO:0007669"/>
    <property type="project" value="TreeGrafter"/>
</dbReference>
<keyword evidence="8" id="KW-0967">Endosome</keyword>
<reference evidence="20" key="1">
    <citation type="submission" date="2020-11" db="EMBL/GenBank/DDBJ databases">
        <authorList>
            <consortium name="DOE Joint Genome Institute"/>
            <person name="Ahrendt S."/>
            <person name="Riley R."/>
            <person name="Andreopoulos W."/>
            <person name="Labutti K."/>
            <person name="Pangilinan J."/>
            <person name="Ruiz-Duenas F.J."/>
            <person name="Barrasa J.M."/>
            <person name="Sanchez-Garcia M."/>
            <person name="Camarero S."/>
            <person name="Miyauchi S."/>
            <person name="Serrano A."/>
            <person name="Linde D."/>
            <person name="Babiker R."/>
            <person name="Drula E."/>
            <person name="Ayuso-Fernandez I."/>
            <person name="Pacheco R."/>
            <person name="Padilla G."/>
            <person name="Ferreira P."/>
            <person name="Barriuso J."/>
            <person name="Kellner H."/>
            <person name="Castanera R."/>
            <person name="Alfaro M."/>
            <person name="Ramirez L."/>
            <person name="Pisabarro A.G."/>
            <person name="Kuo A."/>
            <person name="Tritt A."/>
            <person name="Lipzen A."/>
            <person name="He G."/>
            <person name="Yan M."/>
            <person name="Ng V."/>
            <person name="Cullen D."/>
            <person name="Martin F."/>
            <person name="Rosso M.-N."/>
            <person name="Henrissat B."/>
            <person name="Hibbett D."/>
            <person name="Martinez A.T."/>
            <person name="Grigoriev I.V."/>
        </authorList>
    </citation>
    <scope>NUCLEOTIDE SEQUENCE</scope>
    <source>
        <strain evidence="20">MF-IS2</strain>
    </source>
</reference>
<evidence type="ECO:0000313" key="20">
    <source>
        <dbReference type="EMBL" id="KAF9445762.1"/>
    </source>
</evidence>
<keyword evidence="9" id="KW-0378">Hydrolase</keyword>
<accession>A0A9P6BZS8</accession>
<dbReference type="AlphaFoldDB" id="A0A9P6BZS8"/>
<evidence type="ECO:0000256" key="16">
    <source>
        <dbReference type="ARBA" id="ARBA00023180"/>
    </source>
</evidence>
<dbReference type="SUPFAM" id="SSF53474">
    <property type="entry name" value="alpha/beta-Hydrolases"/>
    <property type="match status" value="1"/>
</dbReference>
<keyword evidence="14" id="KW-0443">Lipid metabolism</keyword>